<keyword evidence="14" id="KW-1185">Reference proteome</keyword>
<evidence type="ECO:0000313" key="13">
    <source>
        <dbReference type="EMBL" id="EHI60742.1"/>
    </source>
</evidence>
<dbReference type="GO" id="GO:0006508">
    <property type="term" value="P:proteolysis"/>
    <property type="evidence" value="ECO:0007669"/>
    <property type="project" value="InterPro"/>
</dbReference>
<dbReference type="GO" id="GO:0008360">
    <property type="term" value="P:regulation of cell shape"/>
    <property type="evidence" value="ECO:0007669"/>
    <property type="project" value="UniProtKB-KW"/>
</dbReference>
<accession>G5ICX1</accession>
<evidence type="ECO:0000256" key="9">
    <source>
        <dbReference type="RuleBase" id="RU004016"/>
    </source>
</evidence>
<keyword evidence="4" id="KW-0133">Cell shape</keyword>
<feature type="transmembrane region" description="Helical" evidence="11">
    <location>
        <begin position="431"/>
        <end position="453"/>
    </location>
</feature>
<protein>
    <recommendedName>
        <fullName evidence="12">Peptidase S11 D-alanyl-D-alanine carboxypeptidase A N-terminal domain-containing protein</fullName>
    </recommendedName>
</protein>
<evidence type="ECO:0000256" key="10">
    <source>
        <dbReference type="SAM" id="MobiDB-lite"/>
    </source>
</evidence>
<dbReference type="InterPro" id="IPR018044">
    <property type="entry name" value="Peptidase_S11"/>
</dbReference>
<dbReference type="PATRIC" id="fig|742737.3.peg.1315"/>
<evidence type="ECO:0000256" key="7">
    <source>
        <dbReference type="PIRSR" id="PIRSR618044-1"/>
    </source>
</evidence>
<dbReference type="EMBL" id="ADLN01000012">
    <property type="protein sequence ID" value="EHI60742.1"/>
    <property type="molecule type" value="Genomic_DNA"/>
</dbReference>
<proteinExistence type="inferred from homology"/>
<dbReference type="PANTHER" id="PTHR21581">
    <property type="entry name" value="D-ALANYL-D-ALANINE CARBOXYPEPTIDASE"/>
    <property type="match status" value="1"/>
</dbReference>
<organism evidence="13 14">
    <name type="scientific">Hungatella hathewayi WAL-18680</name>
    <dbReference type="NCBI Taxonomy" id="742737"/>
    <lineage>
        <taxon>Bacteria</taxon>
        <taxon>Bacillati</taxon>
        <taxon>Bacillota</taxon>
        <taxon>Clostridia</taxon>
        <taxon>Lachnospirales</taxon>
        <taxon>Lachnospiraceae</taxon>
        <taxon>Hungatella</taxon>
    </lineage>
</organism>
<keyword evidence="11" id="KW-0472">Membrane</keyword>
<keyword evidence="6" id="KW-0961">Cell wall biogenesis/degradation</keyword>
<comment type="similarity">
    <text evidence="1 9">Belongs to the peptidase S11 family.</text>
</comment>
<evidence type="ECO:0000259" key="12">
    <source>
        <dbReference type="Pfam" id="PF00768"/>
    </source>
</evidence>
<dbReference type="PANTHER" id="PTHR21581:SF33">
    <property type="entry name" value="D-ALANYL-D-ALANINE CARBOXYPEPTIDASE DACB"/>
    <property type="match status" value="1"/>
</dbReference>
<gene>
    <name evidence="13" type="ORF">HMPREF9473_01306</name>
</gene>
<evidence type="ECO:0000256" key="2">
    <source>
        <dbReference type="ARBA" id="ARBA00022729"/>
    </source>
</evidence>
<dbReference type="GO" id="GO:0071555">
    <property type="term" value="P:cell wall organization"/>
    <property type="evidence" value="ECO:0007669"/>
    <property type="project" value="UniProtKB-KW"/>
</dbReference>
<evidence type="ECO:0000256" key="1">
    <source>
        <dbReference type="ARBA" id="ARBA00007164"/>
    </source>
</evidence>
<feature type="domain" description="Peptidase S11 D-alanyl-D-alanine carboxypeptidase A N-terminal" evidence="12">
    <location>
        <begin position="35"/>
        <end position="269"/>
    </location>
</feature>
<evidence type="ECO:0000256" key="11">
    <source>
        <dbReference type="SAM" id="Phobius"/>
    </source>
</evidence>
<dbReference type="InterPro" id="IPR001967">
    <property type="entry name" value="Peptidase_S11_N"/>
</dbReference>
<evidence type="ECO:0000256" key="8">
    <source>
        <dbReference type="PIRSR" id="PIRSR618044-2"/>
    </source>
</evidence>
<feature type="active site" description="Acyl-ester intermediate" evidence="7">
    <location>
        <position position="66"/>
    </location>
</feature>
<keyword evidence="11" id="KW-1133">Transmembrane helix</keyword>
<dbReference type="Pfam" id="PF00768">
    <property type="entry name" value="Peptidase_S11"/>
    <property type="match status" value="1"/>
</dbReference>
<evidence type="ECO:0000256" key="4">
    <source>
        <dbReference type="ARBA" id="ARBA00022960"/>
    </source>
</evidence>
<dbReference type="Gene3D" id="3.40.710.10">
    <property type="entry name" value="DD-peptidase/beta-lactamase superfamily"/>
    <property type="match status" value="1"/>
</dbReference>
<evidence type="ECO:0000256" key="5">
    <source>
        <dbReference type="ARBA" id="ARBA00022984"/>
    </source>
</evidence>
<dbReference type="SUPFAM" id="SSF56601">
    <property type="entry name" value="beta-lactamase/transpeptidase-like"/>
    <property type="match status" value="1"/>
</dbReference>
<dbReference type="HOGENOM" id="CLU_027070_7_1_9"/>
<dbReference type="PRINTS" id="PR00725">
    <property type="entry name" value="DADACBPTASE1"/>
</dbReference>
<comment type="caution">
    <text evidence="13">The sequence shown here is derived from an EMBL/GenBank/DDBJ whole genome shotgun (WGS) entry which is preliminary data.</text>
</comment>
<keyword evidence="11" id="KW-0812">Transmembrane</keyword>
<keyword evidence="3" id="KW-0378">Hydrolase</keyword>
<sequence length="539" mass="59350">MNSRRRWAGLLISIICFSQIFGMISFAKPDWPSDTGIMAEAGIVMDADSGAMIFGQNSKLPYYPASITKLVTALVVIENASLDERVVFSNDAVNNVESGSGNPLNLDVGDELSVKDCLYAMLLRSSNQAANALAEHVGGTRDGFVEMMNARIAQIGCTGSHFKNPSGLNDSEQVVTAYDMALIARVAFENPQLLEIASTRSYTLPATKNNPEGFAMAVEHKILKASAGTQFYCEGAVAGKTGWTSIAGSTLVTYAERDGRRLIAVVLKGDPTQYYLDTITLLEFGFSRVKTLDISEAEAAYISGDEAIAVGDASYAPNDLEFYHPYVTLPNDAEYGDAEKTFDTNLPAGSPEGAVAVLRYTYNERKVGEAFLRLKNRESEVVVASTEAGLPGETPEETAPEAEPETSLEQPTKGQLEFISSLLNLNLSRNAMITLILIGIAIILALIVLIAVIRKIVEIRQEREDREVRRAIRRLRLKEEGISEEEFDRLLEARMNKMRDVGYEDEDEMDDDLEDDIDDEFEDVIEDEIEHDTDNEKEN</sequence>
<dbReference type="Proteomes" id="UP000005384">
    <property type="component" value="Unassembled WGS sequence"/>
</dbReference>
<evidence type="ECO:0000256" key="6">
    <source>
        <dbReference type="ARBA" id="ARBA00023316"/>
    </source>
</evidence>
<feature type="active site" evidence="7">
    <location>
        <position position="125"/>
    </location>
</feature>
<dbReference type="InterPro" id="IPR012338">
    <property type="entry name" value="Beta-lactam/transpept-like"/>
</dbReference>
<feature type="region of interest" description="Disordered" evidence="10">
    <location>
        <begin position="384"/>
        <end position="411"/>
    </location>
</feature>
<name>G5ICX1_9FIRM</name>
<dbReference type="OrthoDB" id="9791132at2"/>
<dbReference type="GO" id="GO:0009252">
    <property type="term" value="P:peptidoglycan biosynthetic process"/>
    <property type="evidence" value="ECO:0007669"/>
    <property type="project" value="UniProtKB-KW"/>
</dbReference>
<feature type="binding site" evidence="8">
    <location>
        <position position="240"/>
    </location>
    <ligand>
        <name>substrate</name>
    </ligand>
</feature>
<feature type="compositionally biased region" description="Acidic residues" evidence="10">
    <location>
        <begin position="394"/>
        <end position="406"/>
    </location>
</feature>
<feature type="active site" description="Proton acceptor" evidence="7">
    <location>
        <position position="69"/>
    </location>
</feature>
<reference evidence="13 14" key="1">
    <citation type="submission" date="2011-08" db="EMBL/GenBank/DDBJ databases">
        <title>The Genome Sequence of Clostridium hathewayi WAL-18680.</title>
        <authorList>
            <consortium name="The Broad Institute Genome Sequencing Platform"/>
            <person name="Earl A."/>
            <person name="Ward D."/>
            <person name="Feldgarden M."/>
            <person name="Gevers D."/>
            <person name="Finegold S.M."/>
            <person name="Summanen P.H."/>
            <person name="Molitoris D.R."/>
            <person name="Song M."/>
            <person name="Daigneault M."/>
            <person name="Allen-Vercoe E."/>
            <person name="Young S.K."/>
            <person name="Zeng Q."/>
            <person name="Gargeya S."/>
            <person name="Fitzgerald M."/>
            <person name="Haas B."/>
            <person name="Abouelleil A."/>
            <person name="Alvarado L."/>
            <person name="Arachchi H.M."/>
            <person name="Berlin A."/>
            <person name="Brown A."/>
            <person name="Chapman S.B."/>
            <person name="Chen Z."/>
            <person name="Dunbar C."/>
            <person name="Freedman E."/>
            <person name="Gearin G."/>
            <person name="Gellesch M."/>
            <person name="Goldberg J."/>
            <person name="Griggs A."/>
            <person name="Gujja S."/>
            <person name="Heiman D."/>
            <person name="Howarth C."/>
            <person name="Larson L."/>
            <person name="Lui A."/>
            <person name="MacDonald P.J.P."/>
            <person name="Montmayeur A."/>
            <person name="Murphy C."/>
            <person name="Neiman D."/>
            <person name="Pearson M."/>
            <person name="Priest M."/>
            <person name="Roberts A."/>
            <person name="Saif S."/>
            <person name="Shea T."/>
            <person name="Shenoy N."/>
            <person name="Sisk P."/>
            <person name="Stolte C."/>
            <person name="Sykes S."/>
            <person name="Wortman J."/>
            <person name="Nusbaum C."/>
            <person name="Birren B."/>
        </authorList>
    </citation>
    <scope>NUCLEOTIDE SEQUENCE [LARGE SCALE GENOMIC DNA]</scope>
    <source>
        <strain evidence="13 14">WAL-18680</strain>
    </source>
</reference>
<dbReference type="RefSeq" id="WP_006779290.1">
    <property type="nucleotide sequence ID" value="NZ_CP040506.1"/>
</dbReference>
<evidence type="ECO:0000313" key="14">
    <source>
        <dbReference type="Proteomes" id="UP000005384"/>
    </source>
</evidence>
<dbReference type="GO" id="GO:0009002">
    <property type="term" value="F:serine-type D-Ala-D-Ala carboxypeptidase activity"/>
    <property type="evidence" value="ECO:0007669"/>
    <property type="project" value="InterPro"/>
</dbReference>
<dbReference type="AlphaFoldDB" id="G5ICX1"/>
<keyword evidence="5" id="KW-0573">Peptidoglycan synthesis</keyword>
<evidence type="ECO:0000256" key="3">
    <source>
        <dbReference type="ARBA" id="ARBA00022801"/>
    </source>
</evidence>
<keyword evidence="2" id="KW-0732">Signal</keyword>